<gene>
    <name evidence="1" type="ORF">KDH_40560</name>
</gene>
<sequence>MVLAGRWRQCHLAVLVGRWRQCHLAVLVGQWRQCHLAVLVGQSSQPGQFYRMGLADLLHLAGLRVPGFLAGLAGLPVPEVPEVLASLAVRLDQQAR</sequence>
<name>A0ABQ6FW46_9CHLR</name>
<evidence type="ECO:0000313" key="2">
    <source>
        <dbReference type="Proteomes" id="UP001344906"/>
    </source>
</evidence>
<keyword evidence="2" id="KW-1185">Reference proteome</keyword>
<organism evidence="1 2">
    <name type="scientific">Dictyobacter halimunensis</name>
    <dbReference type="NCBI Taxonomy" id="3026934"/>
    <lineage>
        <taxon>Bacteria</taxon>
        <taxon>Bacillati</taxon>
        <taxon>Chloroflexota</taxon>
        <taxon>Ktedonobacteria</taxon>
        <taxon>Ktedonobacterales</taxon>
        <taxon>Dictyobacteraceae</taxon>
        <taxon>Dictyobacter</taxon>
    </lineage>
</organism>
<dbReference type="EMBL" id="BSRI01000002">
    <property type="protein sequence ID" value="GLV57219.1"/>
    <property type="molecule type" value="Genomic_DNA"/>
</dbReference>
<dbReference type="Proteomes" id="UP001344906">
    <property type="component" value="Unassembled WGS sequence"/>
</dbReference>
<reference evidence="1 2" key="1">
    <citation type="submission" date="2023-02" db="EMBL/GenBank/DDBJ databases">
        <title>Dictyobacter halimunensis sp. nov., a new member of the class Ktedonobacteria from forest soil in a geothermal area.</title>
        <authorList>
            <person name="Rachmania M.K."/>
            <person name="Ningsih F."/>
            <person name="Sakai Y."/>
            <person name="Yabe S."/>
            <person name="Yokota A."/>
            <person name="Sjamsuridzal W."/>
        </authorList>
    </citation>
    <scope>NUCLEOTIDE SEQUENCE [LARGE SCALE GENOMIC DNA]</scope>
    <source>
        <strain evidence="1 2">S3.2.2.5</strain>
    </source>
</reference>
<proteinExistence type="predicted"/>
<comment type="caution">
    <text evidence="1">The sequence shown here is derived from an EMBL/GenBank/DDBJ whole genome shotgun (WGS) entry which is preliminary data.</text>
</comment>
<accession>A0ABQ6FW46</accession>
<protein>
    <submittedName>
        <fullName evidence="1">Uncharacterized protein</fullName>
    </submittedName>
</protein>
<evidence type="ECO:0000313" key="1">
    <source>
        <dbReference type="EMBL" id="GLV57219.1"/>
    </source>
</evidence>